<dbReference type="EMBL" id="BGZK01000048">
    <property type="protein sequence ID" value="GBP11962.1"/>
    <property type="molecule type" value="Genomic_DNA"/>
</dbReference>
<evidence type="ECO:0000313" key="2">
    <source>
        <dbReference type="Proteomes" id="UP000299102"/>
    </source>
</evidence>
<name>A0A4C1TBW9_EUMVA</name>
<sequence length="103" mass="11657">MQAFSDDVVLMFFGQSASSVEEAANRALVHVHCWEVRNKLRFVPSETNSMVLTRKLKYDDPVVHMNARAAKATWDLSPEDVRTIHISVIVYSAVFFVRLSTGD</sequence>
<reference evidence="1 2" key="1">
    <citation type="journal article" date="2019" name="Commun. Biol.">
        <title>The bagworm genome reveals a unique fibroin gene that provides high tensile strength.</title>
        <authorList>
            <person name="Kono N."/>
            <person name="Nakamura H."/>
            <person name="Ohtoshi R."/>
            <person name="Tomita M."/>
            <person name="Numata K."/>
            <person name="Arakawa K."/>
        </authorList>
    </citation>
    <scope>NUCLEOTIDE SEQUENCE [LARGE SCALE GENOMIC DNA]</scope>
</reference>
<accession>A0A4C1TBW9</accession>
<evidence type="ECO:0000313" key="1">
    <source>
        <dbReference type="EMBL" id="GBP11962.1"/>
    </source>
</evidence>
<gene>
    <name evidence="1" type="ORF">EVAR_74578_1</name>
</gene>
<comment type="caution">
    <text evidence="1">The sequence shown here is derived from an EMBL/GenBank/DDBJ whole genome shotgun (WGS) entry which is preliminary data.</text>
</comment>
<organism evidence="1 2">
    <name type="scientific">Eumeta variegata</name>
    <name type="common">Bagworm moth</name>
    <name type="synonym">Eumeta japonica</name>
    <dbReference type="NCBI Taxonomy" id="151549"/>
    <lineage>
        <taxon>Eukaryota</taxon>
        <taxon>Metazoa</taxon>
        <taxon>Ecdysozoa</taxon>
        <taxon>Arthropoda</taxon>
        <taxon>Hexapoda</taxon>
        <taxon>Insecta</taxon>
        <taxon>Pterygota</taxon>
        <taxon>Neoptera</taxon>
        <taxon>Endopterygota</taxon>
        <taxon>Lepidoptera</taxon>
        <taxon>Glossata</taxon>
        <taxon>Ditrysia</taxon>
        <taxon>Tineoidea</taxon>
        <taxon>Psychidae</taxon>
        <taxon>Oiketicinae</taxon>
        <taxon>Eumeta</taxon>
    </lineage>
</organism>
<keyword evidence="2" id="KW-1185">Reference proteome</keyword>
<dbReference type="Proteomes" id="UP000299102">
    <property type="component" value="Unassembled WGS sequence"/>
</dbReference>
<dbReference type="OrthoDB" id="411871at2759"/>
<dbReference type="AlphaFoldDB" id="A0A4C1TBW9"/>
<protein>
    <submittedName>
        <fullName evidence="1">Uncharacterized protein</fullName>
    </submittedName>
</protein>
<proteinExistence type="predicted"/>